<dbReference type="GO" id="GO:0008270">
    <property type="term" value="F:zinc ion binding"/>
    <property type="evidence" value="ECO:0007669"/>
    <property type="project" value="TreeGrafter"/>
</dbReference>
<feature type="compositionally biased region" description="Low complexity" evidence="1">
    <location>
        <begin position="400"/>
        <end position="409"/>
    </location>
</feature>
<feature type="domain" description="Aminopeptidase N-like N-terminal" evidence="2">
    <location>
        <begin position="35"/>
        <end position="235"/>
    </location>
</feature>
<feature type="compositionally biased region" description="Low complexity" evidence="1">
    <location>
        <begin position="260"/>
        <end position="393"/>
    </location>
</feature>
<organism evidence="3 4">
    <name type="scientific">Zophobas morio</name>
    <dbReference type="NCBI Taxonomy" id="2755281"/>
    <lineage>
        <taxon>Eukaryota</taxon>
        <taxon>Metazoa</taxon>
        <taxon>Ecdysozoa</taxon>
        <taxon>Arthropoda</taxon>
        <taxon>Hexapoda</taxon>
        <taxon>Insecta</taxon>
        <taxon>Pterygota</taxon>
        <taxon>Neoptera</taxon>
        <taxon>Endopterygota</taxon>
        <taxon>Coleoptera</taxon>
        <taxon>Polyphaga</taxon>
        <taxon>Cucujiformia</taxon>
        <taxon>Tenebrionidae</taxon>
        <taxon>Zophobas</taxon>
    </lineage>
</organism>
<comment type="caution">
    <text evidence="3">The sequence shown here is derived from an EMBL/GenBank/DDBJ whole genome shotgun (WGS) entry which is preliminary data.</text>
</comment>
<dbReference type="InterPro" id="IPR050344">
    <property type="entry name" value="Peptidase_M1_aminopeptidases"/>
</dbReference>
<dbReference type="AlphaFoldDB" id="A0AA38J4T6"/>
<gene>
    <name evidence="3" type="ORF">Zmor_000464</name>
</gene>
<accession>A0AA38J4T6</accession>
<dbReference type="GO" id="GO:0005737">
    <property type="term" value="C:cytoplasm"/>
    <property type="evidence" value="ECO:0007669"/>
    <property type="project" value="TreeGrafter"/>
</dbReference>
<dbReference type="EMBL" id="JALNTZ010000001">
    <property type="protein sequence ID" value="KAJ3664932.1"/>
    <property type="molecule type" value="Genomic_DNA"/>
</dbReference>
<dbReference type="GO" id="GO:0016020">
    <property type="term" value="C:membrane"/>
    <property type="evidence" value="ECO:0007669"/>
    <property type="project" value="TreeGrafter"/>
</dbReference>
<dbReference type="GO" id="GO:0042277">
    <property type="term" value="F:peptide binding"/>
    <property type="evidence" value="ECO:0007669"/>
    <property type="project" value="TreeGrafter"/>
</dbReference>
<evidence type="ECO:0000259" key="2">
    <source>
        <dbReference type="Pfam" id="PF17900"/>
    </source>
</evidence>
<dbReference type="Pfam" id="PF17900">
    <property type="entry name" value="Peptidase_M1_N"/>
    <property type="match status" value="1"/>
</dbReference>
<reference evidence="3" key="1">
    <citation type="journal article" date="2023" name="G3 (Bethesda)">
        <title>Whole genome assemblies of Zophobas morio and Tenebrio molitor.</title>
        <authorList>
            <person name="Kaur S."/>
            <person name="Stinson S.A."/>
            <person name="diCenzo G.C."/>
        </authorList>
    </citation>
    <scope>NUCLEOTIDE SEQUENCE</scope>
    <source>
        <strain evidence="3">QUZm001</strain>
    </source>
</reference>
<sequence length="437" mass="47189">MLKLLIFLIAYACATPIEPKADPQDRLPEGSVAIEKYDIELRIEENFFEENQFGGIVSIWFTNLQATNEIKLHANGITFSETKLFRVTGTEANPVETDVVLTEESFLSDNDTDVLTVVSTTQLEANANYRLNFVYSAQLRTSEMYGFYKSYYIGTDGQKKFLGTTQFQPTSARKAFPCFDEPEYKAIFDIKIRRPKELLPLALGNTKATTDQEDPADTNFVTATFETTPIMSTYLIAFIVSDFEFENQLTEFFKRDSDSTDSSSDSNTESNSDPSTDSSSDSTTESSSEPSTDSSSDSTTESSSEPSTDSSSDSTTESSSEPTTDSSSDSTTESSSEPTTDSSSDSTTESSSEPSTDSSSDSTTESSSEPTADPSSDPTADPSSDPTSDPSDSSSDDTSDPGSTSAPTDAPDGSASLTIGMTSVVSTLLVLCYQFLF</sequence>
<name>A0AA38J4T6_9CUCU</name>
<evidence type="ECO:0000313" key="3">
    <source>
        <dbReference type="EMBL" id="KAJ3664932.1"/>
    </source>
</evidence>
<dbReference type="Proteomes" id="UP001168821">
    <property type="component" value="Unassembled WGS sequence"/>
</dbReference>
<dbReference type="Gene3D" id="2.60.40.1730">
    <property type="entry name" value="tricorn interacting facor f3 domain"/>
    <property type="match status" value="1"/>
</dbReference>
<dbReference type="PANTHER" id="PTHR11533">
    <property type="entry name" value="PROTEASE M1 ZINC METALLOPROTEASE"/>
    <property type="match status" value="1"/>
</dbReference>
<dbReference type="InterPro" id="IPR001930">
    <property type="entry name" value="Peptidase_M1"/>
</dbReference>
<feature type="region of interest" description="Disordered" evidence="1">
    <location>
        <begin position="255"/>
        <end position="417"/>
    </location>
</feature>
<dbReference type="GO" id="GO:0043171">
    <property type="term" value="P:peptide catabolic process"/>
    <property type="evidence" value="ECO:0007669"/>
    <property type="project" value="TreeGrafter"/>
</dbReference>
<keyword evidence="4" id="KW-1185">Reference proteome</keyword>
<dbReference type="GO" id="GO:0005615">
    <property type="term" value="C:extracellular space"/>
    <property type="evidence" value="ECO:0007669"/>
    <property type="project" value="TreeGrafter"/>
</dbReference>
<dbReference type="GO" id="GO:0006508">
    <property type="term" value="P:proteolysis"/>
    <property type="evidence" value="ECO:0007669"/>
    <property type="project" value="InterPro"/>
</dbReference>
<dbReference type="PANTHER" id="PTHR11533:SF301">
    <property type="entry name" value="AMINOPEPTIDASE"/>
    <property type="match status" value="1"/>
</dbReference>
<dbReference type="FunFam" id="2.60.40.1730:FF:000013">
    <property type="entry name" value="Aminopeptidase"/>
    <property type="match status" value="1"/>
</dbReference>
<protein>
    <recommendedName>
        <fullName evidence="2">Aminopeptidase N-like N-terminal domain-containing protein</fullName>
    </recommendedName>
</protein>
<dbReference type="GO" id="GO:0070006">
    <property type="term" value="F:metalloaminopeptidase activity"/>
    <property type="evidence" value="ECO:0007669"/>
    <property type="project" value="TreeGrafter"/>
</dbReference>
<dbReference type="InterPro" id="IPR042097">
    <property type="entry name" value="Aminopeptidase_N-like_N_sf"/>
</dbReference>
<proteinExistence type="predicted"/>
<evidence type="ECO:0000256" key="1">
    <source>
        <dbReference type="SAM" id="MobiDB-lite"/>
    </source>
</evidence>
<dbReference type="PRINTS" id="PR00756">
    <property type="entry name" value="ALADIPTASE"/>
</dbReference>
<dbReference type="InterPro" id="IPR045357">
    <property type="entry name" value="Aminopeptidase_N-like_N"/>
</dbReference>
<evidence type="ECO:0000313" key="4">
    <source>
        <dbReference type="Proteomes" id="UP001168821"/>
    </source>
</evidence>
<dbReference type="SUPFAM" id="SSF63737">
    <property type="entry name" value="Leukotriene A4 hydrolase N-terminal domain"/>
    <property type="match status" value="1"/>
</dbReference>